<reference evidence="2" key="1">
    <citation type="journal article" date="2020" name="bioRxiv">
        <title>Whole genome comparisons of ergot fungi reveals the divergence and evolution of species within the genus Claviceps are the result of varying mechanisms driving genome evolution and host range expansion.</title>
        <authorList>
            <person name="Wyka S.A."/>
            <person name="Mondo S.J."/>
            <person name="Liu M."/>
            <person name="Dettman J."/>
            <person name="Nalam V."/>
            <person name="Broders K.D."/>
        </authorList>
    </citation>
    <scope>NUCLEOTIDE SEQUENCE</scope>
    <source>
        <strain evidence="2">CCC 489</strain>
    </source>
</reference>
<feature type="compositionally biased region" description="Gly residues" evidence="1">
    <location>
        <begin position="20"/>
        <end position="29"/>
    </location>
</feature>
<gene>
    <name evidence="2" type="ORF">E4U42_000222</name>
</gene>
<comment type="caution">
    <text evidence="2">The sequence shown here is derived from an EMBL/GenBank/DDBJ whole genome shotgun (WGS) entry which is preliminary data.</text>
</comment>
<feature type="non-terminal residue" evidence="2">
    <location>
        <position position="64"/>
    </location>
</feature>
<dbReference type="Proteomes" id="UP000811619">
    <property type="component" value="Unassembled WGS sequence"/>
</dbReference>
<organism evidence="2 3">
    <name type="scientific">Claviceps africana</name>
    <dbReference type="NCBI Taxonomy" id="83212"/>
    <lineage>
        <taxon>Eukaryota</taxon>
        <taxon>Fungi</taxon>
        <taxon>Dikarya</taxon>
        <taxon>Ascomycota</taxon>
        <taxon>Pezizomycotina</taxon>
        <taxon>Sordariomycetes</taxon>
        <taxon>Hypocreomycetidae</taxon>
        <taxon>Hypocreales</taxon>
        <taxon>Clavicipitaceae</taxon>
        <taxon>Claviceps</taxon>
    </lineage>
</organism>
<name>A0A8K0J5P4_9HYPO</name>
<evidence type="ECO:0000313" key="3">
    <source>
        <dbReference type="Proteomes" id="UP000811619"/>
    </source>
</evidence>
<dbReference type="AlphaFoldDB" id="A0A8K0J5P4"/>
<sequence length="64" mass="6168">MIRRKPVPQPLTLGGAASNAGGGSGGSSGNSGNSSINAQTQAPGAPSTSGTEARMRGHPRAPPT</sequence>
<feature type="compositionally biased region" description="Polar residues" evidence="1">
    <location>
        <begin position="36"/>
        <end position="51"/>
    </location>
</feature>
<evidence type="ECO:0000313" key="2">
    <source>
        <dbReference type="EMBL" id="KAG5914959.1"/>
    </source>
</evidence>
<protein>
    <submittedName>
        <fullName evidence="2">Uncharacterized protein</fullName>
    </submittedName>
</protein>
<feature type="region of interest" description="Disordered" evidence="1">
    <location>
        <begin position="1"/>
        <end position="64"/>
    </location>
</feature>
<proteinExistence type="predicted"/>
<keyword evidence="3" id="KW-1185">Reference proteome</keyword>
<evidence type="ECO:0000256" key="1">
    <source>
        <dbReference type="SAM" id="MobiDB-lite"/>
    </source>
</evidence>
<dbReference type="EMBL" id="SRPY01001045">
    <property type="protein sequence ID" value="KAG5914959.1"/>
    <property type="molecule type" value="Genomic_DNA"/>
</dbReference>
<accession>A0A8K0J5P4</accession>